<feature type="chain" id="PRO_5009525637" description="ABC transporter substrate-binding protein" evidence="1">
    <location>
        <begin position="31"/>
        <end position="460"/>
    </location>
</feature>
<dbReference type="EMBL" id="MFQA01000026">
    <property type="protein sequence ID" value="OGH68881.1"/>
    <property type="molecule type" value="Genomic_DNA"/>
</dbReference>
<feature type="signal peptide" evidence="1">
    <location>
        <begin position="1"/>
        <end position="30"/>
    </location>
</feature>
<dbReference type="Pfam" id="PF01547">
    <property type="entry name" value="SBP_bac_1"/>
    <property type="match status" value="1"/>
</dbReference>
<sequence length="460" mass="51350">MRFSKLLVGFSITSLLLLGLGCKNSTPAVGGTNTQRKTLELWTVYDDVDALNAVITNYKAARPYLAVNIRQLRPEDLYNRLVETLAEDRGPDIISIDNRSLGKYVSKLTTLPPSVQDTTVKVIEGQFSTQTVVSTKTIPTVTLDQLDREYIPVVKQDVIRGGRIYGLPISMDTMAIYYNKDLLDRAGIAEPPKTWEEFQEAVRKLTKFDRVSGKIVQSGAALGAAGNVPWNDDLLYILFKQSNITFVDRSGRAVFNGASNSREETPTMQVMSFYTDFADPTRDTYSWNEEMPNALDGFVTGKIAFFFGYQFHNQTIKARAPQLNYVIIPLLQLKPDLQANVANYSILTVPAKSKQANEAWALVAHLTHSAATKDYLDRSGRLTALRAYINAQKENIVLAPFVADLLVATSWYRGNNYEVAAGAVKDMIREWLRAPANVENLGQYRQSVLNRAAARINQTL</sequence>
<dbReference type="PROSITE" id="PS51257">
    <property type="entry name" value="PROKAR_LIPOPROTEIN"/>
    <property type="match status" value="1"/>
</dbReference>
<reference evidence="2 3" key="1">
    <citation type="journal article" date="2016" name="Nat. Commun.">
        <title>Thousands of microbial genomes shed light on interconnected biogeochemical processes in an aquifer system.</title>
        <authorList>
            <person name="Anantharaman K."/>
            <person name="Brown C.T."/>
            <person name="Hug L.A."/>
            <person name="Sharon I."/>
            <person name="Castelle C.J."/>
            <person name="Probst A.J."/>
            <person name="Thomas B.C."/>
            <person name="Singh A."/>
            <person name="Wilkins M.J."/>
            <person name="Karaoz U."/>
            <person name="Brodie E.L."/>
            <person name="Williams K.H."/>
            <person name="Hubbard S.S."/>
            <person name="Banfield J.F."/>
        </authorList>
    </citation>
    <scope>NUCLEOTIDE SEQUENCE [LARGE SCALE GENOMIC DNA]</scope>
</reference>
<evidence type="ECO:0000313" key="2">
    <source>
        <dbReference type="EMBL" id="OGH68881.1"/>
    </source>
</evidence>
<dbReference type="SUPFAM" id="SSF53850">
    <property type="entry name" value="Periplasmic binding protein-like II"/>
    <property type="match status" value="1"/>
</dbReference>
<protein>
    <recommendedName>
        <fullName evidence="4">ABC transporter substrate-binding protein</fullName>
    </recommendedName>
</protein>
<dbReference type="InterPro" id="IPR050490">
    <property type="entry name" value="Bact_solute-bd_prot1"/>
</dbReference>
<dbReference type="PANTHER" id="PTHR43649:SF12">
    <property type="entry name" value="DIACETYLCHITOBIOSE BINDING PROTEIN DASA"/>
    <property type="match status" value="1"/>
</dbReference>
<dbReference type="Gene3D" id="3.40.190.10">
    <property type="entry name" value="Periplasmic binding protein-like II"/>
    <property type="match status" value="1"/>
</dbReference>
<dbReference type="Proteomes" id="UP000176413">
    <property type="component" value="Unassembled WGS sequence"/>
</dbReference>
<accession>A0A1F6MB73</accession>
<evidence type="ECO:0008006" key="4">
    <source>
        <dbReference type="Google" id="ProtNLM"/>
    </source>
</evidence>
<name>A0A1F6MB73_9BACT</name>
<dbReference type="PANTHER" id="PTHR43649">
    <property type="entry name" value="ARABINOSE-BINDING PROTEIN-RELATED"/>
    <property type="match status" value="1"/>
</dbReference>
<proteinExistence type="predicted"/>
<dbReference type="InterPro" id="IPR006059">
    <property type="entry name" value="SBP"/>
</dbReference>
<comment type="caution">
    <text evidence="2">The sequence shown here is derived from an EMBL/GenBank/DDBJ whole genome shotgun (WGS) entry which is preliminary data.</text>
</comment>
<evidence type="ECO:0000313" key="3">
    <source>
        <dbReference type="Proteomes" id="UP000176413"/>
    </source>
</evidence>
<keyword evidence="1" id="KW-0732">Signal</keyword>
<dbReference type="AlphaFoldDB" id="A0A1F6MB73"/>
<gene>
    <name evidence="2" type="ORF">A3D53_00580</name>
</gene>
<organism evidence="2 3">
    <name type="scientific">Candidatus Magasanikbacteria bacterium RIFCSPHIGHO2_02_FULL_45_10</name>
    <dbReference type="NCBI Taxonomy" id="1798679"/>
    <lineage>
        <taxon>Bacteria</taxon>
        <taxon>Candidatus Magasanikiibacteriota</taxon>
    </lineage>
</organism>
<evidence type="ECO:0000256" key="1">
    <source>
        <dbReference type="SAM" id="SignalP"/>
    </source>
</evidence>